<evidence type="ECO:0000313" key="2">
    <source>
        <dbReference type="EMBL" id="HIR58613.1"/>
    </source>
</evidence>
<organism evidence="2 3">
    <name type="scientific">Candidatus Onthousia excrementipullorum</name>
    <dbReference type="NCBI Taxonomy" id="2840884"/>
    <lineage>
        <taxon>Bacteria</taxon>
        <taxon>Bacillati</taxon>
        <taxon>Bacillota</taxon>
        <taxon>Bacilli</taxon>
        <taxon>Candidatus Onthousia</taxon>
    </lineage>
</organism>
<evidence type="ECO:0000313" key="3">
    <source>
        <dbReference type="Proteomes" id="UP000824232"/>
    </source>
</evidence>
<dbReference type="SUPFAM" id="SSF55811">
    <property type="entry name" value="Nudix"/>
    <property type="match status" value="1"/>
</dbReference>
<dbReference type="Proteomes" id="UP000824232">
    <property type="component" value="Unassembled WGS sequence"/>
</dbReference>
<dbReference type="EMBL" id="DVHC01000013">
    <property type="protein sequence ID" value="HIR58613.1"/>
    <property type="molecule type" value="Genomic_DNA"/>
</dbReference>
<dbReference type="CDD" id="cd02883">
    <property type="entry name" value="NUDIX_Hydrolase"/>
    <property type="match status" value="1"/>
</dbReference>
<sequence>MQFYSLNHEASFEDLKKFNYPNQKIGVIAHIENENGEILLQQRGVKSRDENGLYEDIGGKVEPEDINFLSAIKREIKEEAGDEINLVFSNSIGIYHCYKNNINWVFVIYFVKYIEGKIKIMEPLKCMDYHFFKYNEAIDSELVTESCKYLIKSIKHNYR</sequence>
<dbReference type="InterPro" id="IPR015797">
    <property type="entry name" value="NUDIX_hydrolase-like_dom_sf"/>
</dbReference>
<dbReference type="GO" id="GO:0016787">
    <property type="term" value="F:hydrolase activity"/>
    <property type="evidence" value="ECO:0007669"/>
    <property type="project" value="UniProtKB-KW"/>
</dbReference>
<comment type="caution">
    <text evidence="2">The sequence shown here is derived from an EMBL/GenBank/DDBJ whole genome shotgun (WGS) entry which is preliminary data.</text>
</comment>
<protein>
    <submittedName>
        <fullName evidence="2">NUDIX hydrolase</fullName>
    </submittedName>
</protein>
<feature type="domain" description="Nudix hydrolase" evidence="1">
    <location>
        <begin position="20"/>
        <end position="155"/>
    </location>
</feature>
<dbReference type="Pfam" id="PF00293">
    <property type="entry name" value="NUDIX"/>
    <property type="match status" value="1"/>
</dbReference>
<reference evidence="2" key="2">
    <citation type="journal article" date="2021" name="PeerJ">
        <title>Extensive microbial diversity within the chicken gut microbiome revealed by metagenomics and culture.</title>
        <authorList>
            <person name="Gilroy R."/>
            <person name="Ravi A."/>
            <person name="Getino M."/>
            <person name="Pursley I."/>
            <person name="Horton D.L."/>
            <person name="Alikhan N.F."/>
            <person name="Baker D."/>
            <person name="Gharbi K."/>
            <person name="Hall N."/>
            <person name="Watson M."/>
            <person name="Adriaenssens E.M."/>
            <person name="Foster-Nyarko E."/>
            <person name="Jarju S."/>
            <person name="Secka A."/>
            <person name="Antonio M."/>
            <person name="Oren A."/>
            <person name="Chaudhuri R.R."/>
            <person name="La Ragione R."/>
            <person name="Hildebrand F."/>
            <person name="Pallen M.J."/>
        </authorList>
    </citation>
    <scope>NUCLEOTIDE SEQUENCE</scope>
    <source>
        <strain evidence="2">CHK184-20233</strain>
    </source>
</reference>
<keyword evidence="2" id="KW-0378">Hydrolase</keyword>
<reference evidence="2" key="1">
    <citation type="submission" date="2020-10" db="EMBL/GenBank/DDBJ databases">
        <authorList>
            <person name="Gilroy R."/>
        </authorList>
    </citation>
    <scope>NUCLEOTIDE SEQUENCE</scope>
    <source>
        <strain evidence="2">CHK184-20233</strain>
    </source>
</reference>
<name>A0A9D1J2Q4_9FIRM</name>
<dbReference type="AlphaFoldDB" id="A0A9D1J2Q4"/>
<gene>
    <name evidence="2" type="ORF">IAB38_01040</name>
</gene>
<evidence type="ECO:0000259" key="1">
    <source>
        <dbReference type="PROSITE" id="PS51462"/>
    </source>
</evidence>
<dbReference type="Gene3D" id="3.90.79.10">
    <property type="entry name" value="Nucleoside Triphosphate Pyrophosphohydrolase"/>
    <property type="match status" value="1"/>
</dbReference>
<dbReference type="PROSITE" id="PS51462">
    <property type="entry name" value="NUDIX"/>
    <property type="match status" value="1"/>
</dbReference>
<proteinExistence type="predicted"/>
<dbReference type="InterPro" id="IPR000086">
    <property type="entry name" value="NUDIX_hydrolase_dom"/>
</dbReference>
<accession>A0A9D1J2Q4</accession>